<comment type="subcellular location">
    <subcellularLocation>
        <location evidence="1">Golgi apparatus</location>
    </subcellularLocation>
</comment>
<sequence>MSWFDTTGIASLAKNALKEAQKTIDKALDIKDDDTITESPTNSDILDSQVKSGSMKQSLSNSALQSSLWGSFTGSFFDNPIGETKTVTTPPSSTSAVARINEDLCDILDRSVKENAQNESEGNSSASVEIVSPPTSPGSNLTSPEQLSGRTVQHSESVEVISITTPSSDLITVSSSSPSEQLSNSCNLNPDSVEVISDEFMDEDLSIEEDSKSYNTVTESTTMVTVFEGTNPTAITTAPCRSGLHLSLESSTADLIKPSERKLLNEMKISVDSETKKVPKLIEDAMLEKSIESFDSQTQFSDSTHSFEEVQPQSQDTGNRSDSPQSSEEHSDIVKVSSEQNSGDEIETATSSDIEIISSPNGDSSSTNSVHKVSPLNCSMQHADISKKKGHSRELSTHSMQSNASDDSRFSYQPETERLLRRISELSDILESREYKLMELGRENAELREKNAEMKVHLDTKRKRDDCMEVSSVTEEYTQRLSALEKKFQQSIRERDNLRDQLKATRSDLANKVSREHIQKIIDEKDFMIAELKTEGEKLSKQILQHSNIIKKLRVKEKESDGTLKRQNEQIEELTDEMERLKKSLSAKDEMERSQIEAVHKLSSEKRKLDRENSQLKSQLDDTTQKLKTLQTSFEAAKKELNERQQSHTELTRKTEVLAVLESEKNATAVRNEQILIELSSLREQLKLVEGGNNQKELTLRRENAELLRRLEETEMKLEQQTDLLSDSTIPLFRQIDALQATLDQRNSAFESKEKHYVEQIDELQAKFQKLSNTEQVSSEQRVTLKGKILTLEEEVSSLRLKLEKLSSSIQQKELEFVFKENELKDEMKKCHLLNEELTKEVNDSRLKSERLQEQLNAEKEIGLSERRRGQELERKVKRLSESNFEADDKIDSQRGDVSPTLSLGRVSNADSLSSALWPMEDIDCVSNSGRQNSIYGASGFGSVTHTTLLENLQASLKQRDGENHQLQWELSRLQADRNFLMTEVSNLTSQLETIKEKFNQNENIAIEYNELQRKYDAILQMYGEKVEETQELQLDLLDVKEMYKAQIDELLKQQREREKAAKA</sequence>
<evidence type="ECO:0000256" key="3">
    <source>
        <dbReference type="ARBA" id="ARBA00023054"/>
    </source>
</evidence>
<evidence type="ECO:0000256" key="1">
    <source>
        <dbReference type="ARBA" id="ARBA00004555"/>
    </source>
</evidence>
<dbReference type="GO" id="GO:0005794">
    <property type="term" value="C:Golgi apparatus"/>
    <property type="evidence" value="ECO:0007669"/>
    <property type="project" value="UniProtKB-SubCell"/>
</dbReference>
<evidence type="ECO:0000313" key="7">
    <source>
        <dbReference type="EMBL" id="KAJ6639580.1"/>
    </source>
</evidence>
<feature type="region of interest" description="Disordered" evidence="5">
    <location>
        <begin position="115"/>
        <end position="154"/>
    </location>
</feature>
<dbReference type="AlphaFoldDB" id="A0A9Q0MXD4"/>
<feature type="region of interest" description="Disordered" evidence="5">
    <location>
        <begin position="31"/>
        <end position="52"/>
    </location>
</feature>
<evidence type="ECO:0000313" key="8">
    <source>
        <dbReference type="Proteomes" id="UP001151699"/>
    </source>
</evidence>
<feature type="region of interest" description="Disordered" evidence="5">
    <location>
        <begin position="384"/>
        <end position="411"/>
    </location>
</feature>
<evidence type="ECO:0000256" key="2">
    <source>
        <dbReference type="ARBA" id="ARBA00023034"/>
    </source>
</evidence>
<keyword evidence="3 4" id="KW-0175">Coiled coil</keyword>
<feature type="coiled-coil region" evidence="4">
    <location>
        <begin position="697"/>
        <end position="728"/>
    </location>
</feature>
<dbReference type="InterPro" id="IPR022092">
    <property type="entry name" value="TMF_DNA-bd"/>
</dbReference>
<feature type="domain" description="TATA element modulatory factor 1 TATA binding" evidence="6">
    <location>
        <begin position="944"/>
        <end position="1051"/>
    </location>
</feature>
<feature type="coiled-coil region" evidence="4">
    <location>
        <begin position="754"/>
        <end position="862"/>
    </location>
</feature>
<evidence type="ECO:0000259" key="6">
    <source>
        <dbReference type="Pfam" id="PF12325"/>
    </source>
</evidence>
<dbReference type="InterPro" id="IPR052602">
    <property type="entry name" value="Growth_transcription_reg"/>
</dbReference>
<gene>
    <name evidence="7" type="primary">TMF1</name>
    <name evidence="7" type="ORF">Bhyg_12327</name>
</gene>
<dbReference type="PANTHER" id="PTHR46515">
    <property type="entry name" value="TATA ELEMENT MODULATORY FACTOR TMF1"/>
    <property type="match status" value="1"/>
</dbReference>
<keyword evidence="2" id="KW-0333">Golgi apparatus</keyword>
<protein>
    <submittedName>
        <fullName evidence="7">TATA element modulatory factor</fullName>
    </submittedName>
</protein>
<dbReference type="GO" id="GO:0005783">
    <property type="term" value="C:endoplasmic reticulum"/>
    <property type="evidence" value="ECO:0007669"/>
    <property type="project" value="TreeGrafter"/>
</dbReference>
<comment type="caution">
    <text evidence="7">The sequence shown here is derived from an EMBL/GenBank/DDBJ whole genome shotgun (WGS) entry which is preliminary data.</text>
</comment>
<dbReference type="Proteomes" id="UP001151699">
    <property type="component" value="Chromosome X"/>
</dbReference>
<feature type="region of interest" description="Disordered" evidence="5">
    <location>
        <begin position="602"/>
        <end position="622"/>
    </location>
</feature>
<feature type="compositionally biased region" description="Polar residues" evidence="5">
    <location>
        <begin position="37"/>
        <end position="52"/>
    </location>
</feature>
<organism evidence="7 8">
    <name type="scientific">Pseudolycoriella hygida</name>
    <dbReference type="NCBI Taxonomy" id="35572"/>
    <lineage>
        <taxon>Eukaryota</taxon>
        <taxon>Metazoa</taxon>
        <taxon>Ecdysozoa</taxon>
        <taxon>Arthropoda</taxon>
        <taxon>Hexapoda</taxon>
        <taxon>Insecta</taxon>
        <taxon>Pterygota</taxon>
        <taxon>Neoptera</taxon>
        <taxon>Endopterygota</taxon>
        <taxon>Diptera</taxon>
        <taxon>Nematocera</taxon>
        <taxon>Sciaroidea</taxon>
        <taxon>Sciaridae</taxon>
        <taxon>Pseudolycoriella</taxon>
    </lineage>
</organism>
<reference evidence="7" key="1">
    <citation type="submission" date="2022-07" db="EMBL/GenBank/DDBJ databases">
        <authorList>
            <person name="Trinca V."/>
            <person name="Uliana J.V.C."/>
            <person name="Torres T.T."/>
            <person name="Ward R.J."/>
            <person name="Monesi N."/>
        </authorList>
    </citation>
    <scope>NUCLEOTIDE SEQUENCE</scope>
    <source>
        <strain evidence="7">HSMRA1968</strain>
        <tissue evidence="7">Whole embryos</tissue>
    </source>
</reference>
<feature type="compositionally biased region" description="Polar residues" evidence="5">
    <location>
        <begin position="293"/>
        <end position="304"/>
    </location>
</feature>
<feature type="coiled-coil region" evidence="4">
    <location>
        <begin position="971"/>
        <end position="1061"/>
    </location>
</feature>
<evidence type="ECO:0000256" key="5">
    <source>
        <dbReference type="SAM" id="MobiDB-lite"/>
    </source>
</evidence>
<feature type="compositionally biased region" description="Polar residues" evidence="5">
    <location>
        <begin position="115"/>
        <end position="127"/>
    </location>
</feature>
<dbReference type="OrthoDB" id="74178at2759"/>
<evidence type="ECO:0000256" key="4">
    <source>
        <dbReference type="SAM" id="Coils"/>
    </source>
</evidence>
<accession>A0A9Q0MXD4</accession>
<feature type="region of interest" description="Disordered" evidence="5">
    <location>
        <begin position="293"/>
        <end position="372"/>
    </location>
</feature>
<dbReference type="PANTHER" id="PTHR46515:SF1">
    <property type="entry name" value="TATA ELEMENT MODULATORY FACTOR"/>
    <property type="match status" value="1"/>
</dbReference>
<feature type="compositionally biased region" description="Low complexity" evidence="5">
    <location>
        <begin position="358"/>
        <end position="369"/>
    </location>
</feature>
<name>A0A9Q0MXD4_9DIPT</name>
<feature type="compositionally biased region" description="Polar residues" evidence="5">
    <location>
        <begin position="397"/>
        <end position="411"/>
    </location>
</feature>
<feature type="compositionally biased region" description="Polar residues" evidence="5">
    <location>
        <begin position="137"/>
        <end position="154"/>
    </location>
</feature>
<keyword evidence="8" id="KW-1185">Reference proteome</keyword>
<feature type="coiled-coil region" evidence="4">
    <location>
        <begin position="430"/>
        <end position="508"/>
    </location>
</feature>
<dbReference type="Pfam" id="PF12329">
    <property type="entry name" value="TMF_DNA_bd"/>
    <property type="match status" value="1"/>
</dbReference>
<proteinExistence type="predicted"/>
<dbReference type="EMBL" id="WJQU01000003">
    <property type="protein sequence ID" value="KAJ6639580.1"/>
    <property type="molecule type" value="Genomic_DNA"/>
</dbReference>
<feature type="compositionally biased region" description="Polar residues" evidence="5">
    <location>
        <begin position="311"/>
        <end position="326"/>
    </location>
</feature>
<dbReference type="InterPro" id="IPR022091">
    <property type="entry name" value="TMF_TATA-bd"/>
</dbReference>
<dbReference type="Pfam" id="PF12325">
    <property type="entry name" value="TMF_TATA_bd"/>
    <property type="match status" value="1"/>
</dbReference>
<feature type="compositionally biased region" description="Basic and acidic residues" evidence="5">
    <location>
        <begin position="384"/>
        <end position="396"/>
    </location>
</feature>